<protein>
    <submittedName>
        <fullName evidence="8">Pre-rRNA-processing protein esf1</fullName>
    </submittedName>
</protein>
<keyword evidence="4" id="KW-0539">Nucleus</keyword>
<organism evidence="8 9">
    <name type="scientific">Thelohanellus kitauei</name>
    <name type="common">Myxosporean</name>
    <dbReference type="NCBI Taxonomy" id="669202"/>
    <lineage>
        <taxon>Eukaryota</taxon>
        <taxon>Metazoa</taxon>
        <taxon>Cnidaria</taxon>
        <taxon>Myxozoa</taxon>
        <taxon>Myxosporea</taxon>
        <taxon>Bivalvulida</taxon>
        <taxon>Platysporina</taxon>
        <taxon>Myxobolidae</taxon>
        <taxon>Thelohanellus</taxon>
    </lineage>
</organism>
<evidence type="ECO:0000259" key="7">
    <source>
        <dbReference type="Pfam" id="PF25121"/>
    </source>
</evidence>
<dbReference type="InterPro" id="IPR012580">
    <property type="entry name" value="NUC153"/>
</dbReference>
<name>A0A0C2IKK5_THEKT</name>
<dbReference type="PANTHER" id="PTHR12202">
    <property type="entry name" value="ESF1 HOMOLOG"/>
    <property type="match status" value="1"/>
</dbReference>
<dbReference type="InterPro" id="IPR039754">
    <property type="entry name" value="Esf1"/>
</dbReference>
<evidence type="ECO:0000259" key="6">
    <source>
        <dbReference type="Pfam" id="PF08159"/>
    </source>
</evidence>
<evidence type="ECO:0000313" key="8">
    <source>
        <dbReference type="EMBL" id="KII65954.1"/>
    </source>
</evidence>
<comment type="caution">
    <text evidence="8">The sequence shown here is derived from an EMBL/GenBank/DDBJ whole genome shotgun (WGS) entry which is preliminary data.</text>
</comment>
<proteinExistence type="inferred from homology"/>
<evidence type="ECO:0000313" key="9">
    <source>
        <dbReference type="Proteomes" id="UP000031668"/>
    </source>
</evidence>
<feature type="compositionally biased region" description="Acidic residues" evidence="5">
    <location>
        <begin position="202"/>
        <end position="215"/>
    </location>
</feature>
<evidence type="ECO:0000256" key="3">
    <source>
        <dbReference type="ARBA" id="ARBA00023054"/>
    </source>
</evidence>
<dbReference type="GO" id="GO:0003723">
    <property type="term" value="F:RNA binding"/>
    <property type="evidence" value="ECO:0007669"/>
    <property type="project" value="TreeGrafter"/>
</dbReference>
<gene>
    <name evidence="8" type="ORF">RF11_14895</name>
</gene>
<comment type="subcellular location">
    <subcellularLocation>
        <location evidence="1">Nucleus</location>
        <location evidence="1">Nucleolus</location>
    </subcellularLocation>
</comment>
<reference evidence="8 9" key="1">
    <citation type="journal article" date="2014" name="Genome Biol. Evol.">
        <title>The genome of the myxosporean Thelohanellus kitauei shows adaptations to nutrient acquisition within its fish host.</title>
        <authorList>
            <person name="Yang Y."/>
            <person name="Xiong J."/>
            <person name="Zhou Z."/>
            <person name="Huo F."/>
            <person name="Miao W."/>
            <person name="Ran C."/>
            <person name="Liu Y."/>
            <person name="Zhang J."/>
            <person name="Feng J."/>
            <person name="Wang M."/>
            <person name="Wang M."/>
            <person name="Wang L."/>
            <person name="Yao B."/>
        </authorList>
    </citation>
    <scope>NUCLEOTIDE SEQUENCE [LARGE SCALE GENOMIC DNA]</scope>
    <source>
        <strain evidence="8">Wuqing</strain>
    </source>
</reference>
<feature type="domain" description="ESF1 RRM" evidence="7">
    <location>
        <begin position="63"/>
        <end position="124"/>
    </location>
</feature>
<dbReference type="AlphaFoldDB" id="A0A0C2IKK5"/>
<keyword evidence="9" id="KW-1185">Reference proteome</keyword>
<dbReference type="GO" id="GO:0006364">
    <property type="term" value="P:rRNA processing"/>
    <property type="evidence" value="ECO:0007669"/>
    <property type="project" value="InterPro"/>
</dbReference>
<dbReference type="EMBL" id="JWZT01003648">
    <property type="protein sequence ID" value="KII65954.1"/>
    <property type="molecule type" value="Genomic_DNA"/>
</dbReference>
<keyword evidence="3" id="KW-0175">Coiled coil</keyword>
<evidence type="ECO:0000256" key="1">
    <source>
        <dbReference type="ARBA" id="ARBA00004604"/>
    </source>
</evidence>
<dbReference type="Pfam" id="PF08159">
    <property type="entry name" value="NUC153"/>
    <property type="match status" value="1"/>
</dbReference>
<dbReference type="Proteomes" id="UP000031668">
    <property type="component" value="Unassembled WGS sequence"/>
</dbReference>
<comment type="similarity">
    <text evidence="2">Belongs to the ESF1 family.</text>
</comment>
<feature type="domain" description="NUC153" evidence="6">
    <location>
        <begin position="313"/>
        <end position="341"/>
    </location>
</feature>
<feature type="domain" description="ESF1 RRM" evidence="7">
    <location>
        <begin position="1"/>
        <end position="57"/>
    </location>
</feature>
<feature type="region of interest" description="Disordered" evidence="5">
    <location>
        <begin position="202"/>
        <end position="224"/>
    </location>
</feature>
<dbReference type="PANTHER" id="PTHR12202:SF0">
    <property type="entry name" value="ESF1 HOMOLOG"/>
    <property type="match status" value="1"/>
</dbReference>
<dbReference type="OrthoDB" id="431825at2759"/>
<dbReference type="GO" id="GO:0005730">
    <property type="term" value="C:nucleolus"/>
    <property type="evidence" value="ECO:0007669"/>
    <property type="project" value="UniProtKB-SubCell"/>
</dbReference>
<evidence type="ECO:0000256" key="2">
    <source>
        <dbReference type="ARBA" id="ARBA00009087"/>
    </source>
</evidence>
<accession>A0A0C2IKK5</accession>
<evidence type="ECO:0000256" key="4">
    <source>
        <dbReference type="ARBA" id="ARBA00023242"/>
    </source>
</evidence>
<dbReference type="InterPro" id="IPR056750">
    <property type="entry name" value="RRM_ESF1"/>
</dbReference>
<evidence type="ECO:0000256" key="5">
    <source>
        <dbReference type="SAM" id="MobiDB-lite"/>
    </source>
</evidence>
<dbReference type="Pfam" id="PF25121">
    <property type="entry name" value="RRM_ESF1"/>
    <property type="match status" value="2"/>
</dbReference>
<sequence>MDWDNIGAADIFVLLTAFCDKKDILSVKVSIFFQTIYLSDYGRREIDHEVLHGPSVEPNKTLSFKQYYLKKRKHQFCVVQFVSSDVATKVYNLADGFEIENTSLTFDLSFVPDETTFDNRLLSECLEFPTNYTPHHFIVKALQQTNVEFEWDETDSRRLEITHKSVFREEDIVDIEKFDEFLAPPSDEDDIDKYRALLENDDAEISSETDGESGENSEYSQAPITCDQIDVPKSFKDPFLTTKPQKTKLKIEVSNLKEKNESELDLLMFDPEEPEDKHFDYAQIVKNKKTKRKSKNSKTIEEQCDDFNVNVDDKRFSALFKSSEYAIDPSSKLYKKTKNMESVLKLQTVRRKKFE</sequence>